<proteinExistence type="predicted"/>
<gene>
    <name evidence="2" type="ORF">EGYM00163_LOCUS50991</name>
</gene>
<dbReference type="EMBL" id="HBJA01148144">
    <property type="protein sequence ID" value="CAE0839619.1"/>
    <property type="molecule type" value="Transcribed_RNA"/>
</dbReference>
<dbReference type="AlphaFoldDB" id="A0A7S4GKR1"/>
<accession>A0A7S4GKR1</accession>
<protein>
    <submittedName>
        <fullName evidence="2">Uncharacterized protein</fullName>
    </submittedName>
</protein>
<name>A0A7S4GKR1_9EUGL</name>
<organism evidence="2">
    <name type="scientific">Eutreptiella gymnastica</name>
    <dbReference type="NCBI Taxonomy" id="73025"/>
    <lineage>
        <taxon>Eukaryota</taxon>
        <taxon>Discoba</taxon>
        <taxon>Euglenozoa</taxon>
        <taxon>Euglenida</taxon>
        <taxon>Spirocuta</taxon>
        <taxon>Euglenophyceae</taxon>
        <taxon>Eutreptiales</taxon>
        <taxon>Eutreptiaceae</taxon>
        <taxon>Eutreptiella</taxon>
    </lineage>
</organism>
<evidence type="ECO:0000256" key="1">
    <source>
        <dbReference type="SAM" id="MobiDB-lite"/>
    </source>
</evidence>
<evidence type="ECO:0000313" key="2">
    <source>
        <dbReference type="EMBL" id="CAE0839619.1"/>
    </source>
</evidence>
<sequence>MQLALQQPQLFNANNTCVIRSPPSPCVKKKTAKAPTVVEATPGVVWTRPVVDARQNMGDFGDRCTVPQPFRPSAQRPFPATKPQQTPMRAAMRNPLGTTNPQRAMHLDCSNNQKGV</sequence>
<reference evidence="2" key="1">
    <citation type="submission" date="2021-01" db="EMBL/GenBank/DDBJ databases">
        <authorList>
            <person name="Corre E."/>
            <person name="Pelletier E."/>
            <person name="Niang G."/>
            <person name="Scheremetjew M."/>
            <person name="Finn R."/>
            <person name="Kale V."/>
            <person name="Holt S."/>
            <person name="Cochrane G."/>
            <person name="Meng A."/>
            <person name="Brown T."/>
            <person name="Cohen L."/>
        </authorList>
    </citation>
    <scope>NUCLEOTIDE SEQUENCE</scope>
    <source>
        <strain evidence="2">CCMP1594</strain>
    </source>
</reference>
<feature type="region of interest" description="Disordered" evidence="1">
    <location>
        <begin position="68"/>
        <end position="116"/>
    </location>
</feature>